<evidence type="ECO:0000256" key="1">
    <source>
        <dbReference type="SAM" id="MobiDB-lite"/>
    </source>
</evidence>
<reference evidence="2 3" key="1">
    <citation type="submission" date="2017-06" db="EMBL/GenBank/DDBJ databases">
        <title>Genome sequence of Bacillus sonorensis strain SRCM101395.</title>
        <authorList>
            <person name="Cho S.H."/>
        </authorList>
    </citation>
    <scope>NUCLEOTIDE SEQUENCE [LARGE SCALE GENOMIC DNA]</scope>
    <source>
        <strain evidence="2 3">SRCM101395</strain>
    </source>
</reference>
<sequence length="134" mass="15421">MTLANQNAQSSVDEFKRFVKRHPKLISAVRKEEKSWQEVYENWVLLGEDDAIWEPYKEKKGTQEKPSGESGKNDFISKMVTAVRRMDADKMNEQINKMSQSISSLQSLLSQFSGGNQKHADHHGGHHPFSFRKD</sequence>
<protein>
    <recommendedName>
        <fullName evidence="4">Cytosolic protein</fullName>
    </recommendedName>
</protein>
<dbReference type="InterPro" id="IPR025953">
    <property type="entry name" value="YlbD_coat"/>
</dbReference>
<name>A0ABN5AK00_9BACI</name>
<gene>
    <name evidence="2" type="ORF">S101395_03238</name>
</gene>
<feature type="region of interest" description="Disordered" evidence="1">
    <location>
        <begin position="99"/>
        <end position="134"/>
    </location>
</feature>
<proteinExistence type="predicted"/>
<dbReference type="Pfam" id="PF14071">
    <property type="entry name" value="YlbD_coat"/>
    <property type="match status" value="1"/>
</dbReference>
<evidence type="ECO:0008006" key="4">
    <source>
        <dbReference type="Google" id="ProtNLM"/>
    </source>
</evidence>
<dbReference type="Proteomes" id="UP000196877">
    <property type="component" value="Chromosome"/>
</dbReference>
<dbReference type="EMBL" id="CP021920">
    <property type="protein sequence ID" value="ASB89745.1"/>
    <property type="molecule type" value="Genomic_DNA"/>
</dbReference>
<feature type="compositionally biased region" description="Basic residues" evidence="1">
    <location>
        <begin position="124"/>
        <end position="134"/>
    </location>
</feature>
<accession>A0ABN5AK00</accession>
<evidence type="ECO:0000313" key="3">
    <source>
        <dbReference type="Proteomes" id="UP000196877"/>
    </source>
</evidence>
<evidence type="ECO:0000313" key="2">
    <source>
        <dbReference type="EMBL" id="ASB89745.1"/>
    </source>
</evidence>
<feature type="compositionally biased region" description="Low complexity" evidence="1">
    <location>
        <begin position="99"/>
        <end position="113"/>
    </location>
</feature>
<organism evidence="2 3">
    <name type="scientific">Bacillus sonorensis</name>
    <dbReference type="NCBI Taxonomy" id="119858"/>
    <lineage>
        <taxon>Bacteria</taxon>
        <taxon>Bacillati</taxon>
        <taxon>Bacillota</taxon>
        <taxon>Bacilli</taxon>
        <taxon>Bacillales</taxon>
        <taxon>Bacillaceae</taxon>
        <taxon>Bacillus</taxon>
    </lineage>
</organism>
<keyword evidence="3" id="KW-1185">Reference proteome</keyword>